<accession>A0A9W8HII0</accession>
<evidence type="ECO:0000313" key="1">
    <source>
        <dbReference type="EMBL" id="KAJ2785693.1"/>
    </source>
</evidence>
<dbReference type="Gene3D" id="3.10.450.240">
    <property type="match status" value="1"/>
</dbReference>
<dbReference type="AlphaFoldDB" id="A0A9W8HII0"/>
<reference evidence="1" key="1">
    <citation type="submission" date="2022-07" db="EMBL/GenBank/DDBJ databases">
        <title>Phylogenomic reconstructions and comparative analyses of Kickxellomycotina fungi.</title>
        <authorList>
            <person name="Reynolds N.K."/>
            <person name="Stajich J.E."/>
            <person name="Barry K."/>
            <person name="Grigoriev I.V."/>
            <person name="Crous P."/>
            <person name="Smith M.E."/>
        </authorList>
    </citation>
    <scope>NUCLEOTIDE SEQUENCE</scope>
    <source>
        <strain evidence="1">NBRC 105414</strain>
    </source>
</reference>
<protein>
    <submittedName>
        <fullName evidence="1">Uncharacterized protein</fullName>
    </submittedName>
</protein>
<dbReference type="InterPro" id="IPR032710">
    <property type="entry name" value="NTF2-like_dom_sf"/>
</dbReference>
<sequence>MIAVAVRAAGRLPAGWARRGQLRGYTDTAIPGRSQLLPWVLPSKADSIPKPRLRTNDVPPAVATNMCEAFGAVHYMFAPKRYMAVVERSAIPQVLASVADAVSSQDCDAFDRLMTPALAEQYKARVREQQAGGYRIEVALANIRNAEMRGFEFVHGPPEAFDDSVPYQERRKHFDVFQGYFYRFARPGTGGTVTFESWALRMPYYFLARPVRRNVFFTVDADVTVSRIEPGKPTATDSGSMTIPMMLSTPTYPSLFRFPMVAEDGSVARRVRPLEWRVGDMFRFFGHW</sequence>
<gene>
    <name evidence="1" type="ORF">H4R18_000384</name>
</gene>
<comment type="caution">
    <text evidence="1">The sequence shown here is derived from an EMBL/GenBank/DDBJ whole genome shotgun (WGS) entry which is preliminary data.</text>
</comment>
<keyword evidence="2" id="KW-1185">Reference proteome</keyword>
<proteinExistence type="predicted"/>
<evidence type="ECO:0000313" key="2">
    <source>
        <dbReference type="Proteomes" id="UP001140217"/>
    </source>
</evidence>
<dbReference type="SUPFAM" id="SSF54427">
    <property type="entry name" value="NTF2-like"/>
    <property type="match status" value="1"/>
</dbReference>
<dbReference type="OrthoDB" id="5519328at2759"/>
<dbReference type="EMBL" id="JANBUL010000008">
    <property type="protein sequence ID" value="KAJ2785693.1"/>
    <property type="molecule type" value="Genomic_DNA"/>
</dbReference>
<organism evidence="1 2">
    <name type="scientific">Coemansia javaensis</name>
    <dbReference type="NCBI Taxonomy" id="2761396"/>
    <lineage>
        <taxon>Eukaryota</taxon>
        <taxon>Fungi</taxon>
        <taxon>Fungi incertae sedis</taxon>
        <taxon>Zoopagomycota</taxon>
        <taxon>Kickxellomycotina</taxon>
        <taxon>Kickxellomycetes</taxon>
        <taxon>Kickxellales</taxon>
        <taxon>Kickxellaceae</taxon>
        <taxon>Coemansia</taxon>
    </lineage>
</organism>
<name>A0A9W8HII0_9FUNG</name>
<dbReference type="Proteomes" id="UP001140217">
    <property type="component" value="Unassembled WGS sequence"/>
</dbReference>